<dbReference type="InterPro" id="IPR013783">
    <property type="entry name" value="Ig-like_fold"/>
</dbReference>
<dbReference type="OMA" id="VTNTNKD"/>
<feature type="domain" description="Fibronectin type-III" evidence="5">
    <location>
        <begin position="192"/>
        <end position="287"/>
    </location>
</feature>
<evidence type="ECO:0000313" key="7">
    <source>
        <dbReference type="Proteomes" id="UP000314983"/>
    </source>
</evidence>
<dbReference type="Ensembl" id="ENSEEET00000020240.2">
    <property type="protein sequence ID" value="ENSEEEP00000020015.2"/>
    <property type="gene ID" value="ENSEEEG00000009785.2"/>
</dbReference>
<dbReference type="InterPro" id="IPR013098">
    <property type="entry name" value="Ig_I-set"/>
</dbReference>
<dbReference type="InterPro" id="IPR036179">
    <property type="entry name" value="Ig-like_dom_sf"/>
</dbReference>
<keyword evidence="7" id="KW-1185">Reference proteome</keyword>
<keyword evidence="1" id="KW-0677">Repeat</keyword>
<dbReference type="AlphaFoldDB" id="A0A4W4F5J5"/>
<evidence type="ECO:0000256" key="2">
    <source>
        <dbReference type="ARBA" id="ARBA00023319"/>
    </source>
</evidence>
<evidence type="ECO:0000313" key="6">
    <source>
        <dbReference type="Ensembl" id="ENSEEEP00000020015.2"/>
    </source>
</evidence>
<protein>
    <recommendedName>
        <fullName evidence="8">Myomesin 3</fullName>
    </recommendedName>
</protein>
<keyword evidence="2" id="KW-0393">Immunoglobulin domain</keyword>
<dbReference type="InterPro" id="IPR003598">
    <property type="entry name" value="Ig_sub2"/>
</dbReference>
<dbReference type="CDD" id="cd00063">
    <property type="entry name" value="FN3"/>
    <property type="match status" value="5"/>
</dbReference>
<dbReference type="GO" id="GO:0055013">
    <property type="term" value="P:cardiac muscle cell development"/>
    <property type="evidence" value="ECO:0007669"/>
    <property type="project" value="UniProtKB-ARBA"/>
</dbReference>
<dbReference type="FunFam" id="2.60.40.10:FF:000029">
    <property type="entry name" value="Myomesin 1"/>
    <property type="match status" value="3"/>
</dbReference>
<dbReference type="GO" id="GO:0031430">
    <property type="term" value="C:M band"/>
    <property type="evidence" value="ECO:0007669"/>
    <property type="project" value="TreeGrafter"/>
</dbReference>
<dbReference type="PRINTS" id="PR00014">
    <property type="entry name" value="FNTYPEIII"/>
</dbReference>
<reference evidence="6" key="5">
    <citation type="submission" date="2025-09" db="UniProtKB">
        <authorList>
            <consortium name="Ensembl"/>
        </authorList>
    </citation>
    <scope>IDENTIFICATION</scope>
</reference>
<dbReference type="GO" id="GO:0045214">
    <property type="term" value="P:sarcomere organization"/>
    <property type="evidence" value="ECO:0007669"/>
    <property type="project" value="TreeGrafter"/>
</dbReference>
<dbReference type="InterPro" id="IPR050964">
    <property type="entry name" value="Striated_Muscle_Regulatory"/>
</dbReference>
<dbReference type="FunFam" id="2.60.40.10:FF:000179">
    <property type="entry name" value="Myomesin 2"/>
    <property type="match status" value="1"/>
</dbReference>
<dbReference type="SUPFAM" id="SSF48726">
    <property type="entry name" value="Immunoglobulin"/>
    <property type="match status" value="2"/>
</dbReference>
<proteinExistence type="predicted"/>
<dbReference type="Proteomes" id="UP000314983">
    <property type="component" value="Chromosome 5"/>
</dbReference>
<sequence length="1200" mass="134503">MFMGRQWSSSKGISLHQCSSLHPSIWVIPLSGDLCPQAQRKASMHLRFLEDLSMKAPDFPIPLRPHTMWEGMTVQLSCTSQGSPAPCITWSVISPNICYSCKKGSTSCAVCDVLVACFGLCATHSVGVPLRPAGHVDLQTDLRTTTLSLKGMLKEHEGLYSVHLRTWDGTVEHSAFVYVKDGPAAVSGAAGSPLQVGCSDVNRDYVFLSWKPPSADGAGPVQGYFIERCEVGTRKWIRCNELIQPLCHYPVMGLNENTMYQFRVCAVNQAGVGRPSKPTNPILTSDPMEPSRTMGNLDQLESQIRVPFPPTDVRVCELSDTYAVMCWTEPDPRGKEPLSYFVERSEAGKESWHLASFEKRISSTRFAAFDLQKGKTYRFRVRSVNKYGVSEPSEASQPVSLQEALGIPAAAHSVQAIRDTANSVLLQWKEPKNPEGILGYYLYCCELGTSEWRTINNKPVTCTRFTVHGLRTGKEYVFRVKSVGRAGNSRYSEESEPLRVRAAKRKSTAVDLELMRMVIAWRAPASNGGDPVRGYYLDQREKSQSTWSEVNVRPVKDRVYTVSGLREGHYYQFRAFAENLIGVGRPSVPSEAFLCEQWTMPVPGSPYDLELREVRQESLVLLWAEPLYQGQSAVTGYVVEISPGEESEDWTAVTKKPITDTQLKVSGLQGGQIYRLRVSAVNSAGVGRPSLPTEPIKAQTSPGRDIEIGVDDDGFVFMSFEGPETADKGEVKWNKNYREPIEAGRVRLESKQNKCVHYCGQTRISEHLRYTCNVNVVIYLVLSDIVQNLRSEGWQVEVLEQGAVRLWLQTEPLSKGAELRMILNDREISSTPARRIGFDRENGLVDILFNQLAKEDEGSYTAQLKDGRAKNQFTLVLVDEKFKQAVAKAEAKRRDWKRCAGPHFEEFLSWTVTNDCEMILKCKVIIQPTACVFELKFTPDMKPLHRHLGQCLQTGVYRAVVSDSRGEDESMLELVDKEELLLIHYGLLLTVILSVLGREKKIDQEERTKPGSSMQKVWIEIFSPTEYDKGKYTLQMLDGQETHTRSLDLSGQAFADALLEYQRLNSVLETWSCFFTVDRARVTKGLPDVVAIREDKSLCLTCFADGDPAPEMSWLKNDREIPSAGRYHIALDNKCSTLTIHTVNMEDSGNYSMFVRNKHGTETVSVTVSVYKHGEKPRADPRLMAGKPANQLYPESQIGN</sequence>
<feature type="region of interest" description="Disordered" evidence="3">
    <location>
        <begin position="1178"/>
        <end position="1200"/>
    </location>
</feature>
<dbReference type="FunFam" id="2.60.40.10:FF:002172">
    <property type="entry name" value="Myomesin 1a (skelemin)"/>
    <property type="match status" value="1"/>
</dbReference>
<feature type="domain" description="Fibronectin type-III" evidence="5">
    <location>
        <begin position="505"/>
        <end position="597"/>
    </location>
</feature>
<dbReference type="Pfam" id="PF00041">
    <property type="entry name" value="fn3"/>
    <property type="match status" value="5"/>
</dbReference>
<accession>A0A4W4F5J5</accession>
<evidence type="ECO:0008006" key="8">
    <source>
        <dbReference type="Google" id="ProtNLM"/>
    </source>
</evidence>
<reference evidence="7" key="1">
    <citation type="journal article" date="2014" name="Science">
        <title>Nonhuman genetics. Genomic basis for the convergent evolution of electric organs.</title>
        <authorList>
            <person name="Gallant J.R."/>
            <person name="Traeger L.L."/>
            <person name="Volkening J.D."/>
            <person name="Moffett H."/>
            <person name="Chen P.H."/>
            <person name="Novina C.D."/>
            <person name="Phillips G.N.Jr."/>
            <person name="Anand R."/>
            <person name="Wells G.B."/>
            <person name="Pinch M."/>
            <person name="Guth R."/>
            <person name="Unguez G.A."/>
            <person name="Albert J.S."/>
            <person name="Zakon H.H."/>
            <person name="Samanta M.P."/>
            <person name="Sussman M.R."/>
        </authorList>
    </citation>
    <scope>NUCLEOTIDE SEQUENCE [LARGE SCALE GENOMIC DNA]</scope>
</reference>
<dbReference type="Pfam" id="PF07679">
    <property type="entry name" value="I-set"/>
    <property type="match status" value="1"/>
</dbReference>
<dbReference type="FunFam" id="2.60.40.10:FF:000107">
    <property type="entry name" value="Myosin, light chain kinase a"/>
    <property type="match status" value="1"/>
</dbReference>
<dbReference type="Gene3D" id="2.60.40.10">
    <property type="entry name" value="Immunoglobulins"/>
    <property type="match status" value="9"/>
</dbReference>
<name>A0A4W4F5J5_ELEEL</name>
<dbReference type="PANTHER" id="PTHR13817:SF89">
    <property type="entry name" value="MYOMESIN-3"/>
    <property type="match status" value="1"/>
</dbReference>
<evidence type="ECO:0000259" key="4">
    <source>
        <dbReference type="PROSITE" id="PS50835"/>
    </source>
</evidence>
<feature type="domain" description="Ig-like" evidence="4">
    <location>
        <begin position="57"/>
        <end position="90"/>
    </location>
</feature>
<evidence type="ECO:0000256" key="3">
    <source>
        <dbReference type="SAM" id="MobiDB-lite"/>
    </source>
</evidence>
<dbReference type="PANTHER" id="PTHR13817">
    <property type="entry name" value="TITIN"/>
    <property type="match status" value="1"/>
</dbReference>
<feature type="domain" description="Ig-like" evidence="4">
    <location>
        <begin position="1080"/>
        <end position="1169"/>
    </location>
</feature>
<dbReference type="InterPro" id="IPR003599">
    <property type="entry name" value="Ig_sub"/>
</dbReference>
<dbReference type="SMART" id="SM00060">
    <property type="entry name" value="FN3"/>
    <property type="match status" value="5"/>
</dbReference>
<dbReference type="InterPro" id="IPR003961">
    <property type="entry name" value="FN3_dom"/>
</dbReference>
<feature type="domain" description="Fibronectin type-III" evidence="5">
    <location>
        <begin position="605"/>
        <end position="703"/>
    </location>
</feature>
<dbReference type="SUPFAM" id="SSF49265">
    <property type="entry name" value="Fibronectin type III"/>
    <property type="match status" value="3"/>
</dbReference>
<reference evidence="6" key="3">
    <citation type="submission" date="2020-05" db="EMBL/GenBank/DDBJ databases">
        <title>Electrophorus electricus (electric eel) genome, fEleEle1, primary haplotype.</title>
        <authorList>
            <person name="Myers G."/>
            <person name="Meyer A."/>
            <person name="Fedrigo O."/>
            <person name="Formenti G."/>
            <person name="Rhie A."/>
            <person name="Tracey A."/>
            <person name="Sims Y."/>
            <person name="Jarvis E.D."/>
        </authorList>
    </citation>
    <scope>NUCLEOTIDE SEQUENCE [LARGE SCALE GENOMIC DNA]</scope>
</reference>
<organism evidence="6 7">
    <name type="scientific">Electrophorus electricus</name>
    <name type="common">Electric eel</name>
    <name type="synonym">Gymnotus electricus</name>
    <dbReference type="NCBI Taxonomy" id="8005"/>
    <lineage>
        <taxon>Eukaryota</taxon>
        <taxon>Metazoa</taxon>
        <taxon>Chordata</taxon>
        <taxon>Craniata</taxon>
        <taxon>Vertebrata</taxon>
        <taxon>Euteleostomi</taxon>
        <taxon>Actinopterygii</taxon>
        <taxon>Neopterygii</taxon>
        <taxon>Teleostei</taxon>
        <taxon>Ostariophysi</taxon>
        <taxon>Gymnotiformes</taxon>
        <taxon>Gymnotoidei</taxon>
        <taxon>Gymnotidae</taxon>
        <taxon>Electrophorus</taxon>
    </lineage>
</organism>
<reference evidence="6" key="4">
    <citation type="submission" date="2025-08" db="UniProtKB">
        <authorList>
            <consortium name="Ensembl"/>
        </authorList>
    </citation>
    <scope>IDENTIFICATION</scope>
</reference>
<evidence type="ECO:0000259" key="5">
    <source>
        <dbReference type="PROSITE" id="PS50853"/>
    </source>
</evidence>
<dbReference type="SMART" id="SM00409">
    <property type="entry name" value="IG"/>
    <property type="match status" value="2"/>
</dbReference>
<reference evidence="7" key="2">
    <citation type="journal article" date="2017" name="Sci. Adv.">
        <title>A tail of two voltages: Proteomic comparison of the three electric organs of the electric eel.</title>
        <authorList>
            <person name="Traeger L.L."/>
            <person name="Sabat G."/>
            <person name="Barrett-Wilt G.A."/>
            <person name="Wells G.B."/>
            <person name="Sussman M.R."/>
        </authorList>
    </citation>
    <scope>NUCLEOTIDE SEQUENCE [LARGE SCALE GENOMIC DNA]</scope>
</reference>
<dbReference type="GeneTree" id="ENSGT00940000158669"/>
<dbReference type="PROSITE" id="PS50835">
    <property type="entry name" value="IG_LIKE"/>
    <property type="match status" value="2"/>
</dbReference>
<dbReference type="GO" id="GO:0003007">
    <property type="term" value="P:heart morphogenesis"/>
    <property type="evidence" value="ECO:0007669"/>
    <property type="project" value="UniProtKB-ARBA"/>
</dbReference>
<evidence type="ECO:0000256" key="1">
    <source>
        <dbReference type="ARBA" id="ARBA00022737"/>
    </source>
</evidence>
<dbReference type="InterPro" id="IPR007110">
    <property type="entry name" value="Ig-like_dom"/>
</dbReference>
<feature type="domain" description="Fibronectin type-III" evidence="5">
    <location>
        <begin position="309"/>
        <end position="404"/>
    </location>
</feature>
<dbReference type="PROSITE" id="PS50853">
    <property type="entry name" value="FN3"/>
    <property type="match status" value="5"/>
</dbReference>
<dbReference type="InterPro" id="IPR036116">
    <property type="entry name" value="FN3_sf"/>
</dbReference>
<dbReference type="STRING" id="8005.ENSEEEP00000020015"/>
<dbReference type="SMART" id="SM00408">
    <property type="entry name" value="IGc2"/>
    <property type="match status" value="1"/>
</dbReference>
<feature type="domain" description="Fibronectin type-III" evidence="5">
    <location>
        <begin position="410"/>
        <end position="503"/>
    </location>
</feature>